<dbReference type="InterPro" id="IPR007393">
    <property type="entry name" value="YlxR_dom"/>
</dbReference>
<keyword evidence="4" id="KW-1185">Reference proteome</keyword>
<dbReference type="KEGG" id="ppru:FDP22_03230"/>
<dbReference type="Gene3D" id="3.30.1230.10">
    <property type="entry name" value="YlxR-like"/>
    <property type="match status" value="1"/>
</dbReference>
<dbReference type="EMBL" id="CP040818">
    <property type="protein sequence ID" value="QDL90884.1"/>
    <property type="molecule type" value="Genomic_DNA"/>
</dbReference>
<dbReference type="RefSeq" id="WP_138577569.1">
    <property type="nucleotide sequence ID" value="NZ_CP040818.1"/>
</dbReference>
<feature type="domain" description="YlxR" evidence="2">
    <location>
        <begin position="15"/>
        <end position="90"/>
    </location>
</feature>
<dbReference type="PANTHER" id="PTHR34215:SF1">
    <property type="entry name" value="YLXR DOMAIN-CONTAINING PROTEIN"/>
    <property type="match status" value="1"/>
</dbReference>
<dbReference type="InterPro" id="IPR037465">
    <property type="entry name" value="YlxR"/>
</dbReference>
<evidence type="ECO:0000259" key="2">
    <source>
        <dbReference type="Pfam" id="PF04296"/>
    </source>
</evidence>
<dbReference type="SUPFAM" id="SSF55315">
    <property type="entry name" value="L30e-like"/>
    <property type="match status" value="1"/>
</dbReference>
<feature type="compositionally biased region" description="Basic and acidic residues" evidence="1">
    <location>
        <begin position="205"/>
        <end position="219"/>
    </location>
</feature>
<name>A0A5B8FUI8_9RHOB</name>
<evidence type="ECO:0000313" key="3">
    <source>
        <dbReference type="EMBL" id="QDL90884.1"/>
    </source>
</evidence>
<reference evidence="3 4" key="1">
    <citation type="submission" date="2019-06" db="EMBL/GenBank/DDBJ databases">
        <title>Genome sequence of Rhodobacteraceae bacterium D4M1.</title>
        <authorList>
            <person name="Cao J."/>
        </authorList>
    </citation>
    <scope>NUCLEOTIDE SEQUENCE [LARGE SCALE GENOMIC DNA]</scope>
    <source>
        <strain evidence="3 4">D4M1</strain>
    </source>
</reference>
<evidence type="ECO:0000256" key="1">
    <source>
        <dbReference type="SAM" id="MobiDB-lite"/>
    </source>
</evidence>
<proteinExistence type="predicted"/>
<feature type="compositionally biased region" description="Basic and acidic residues" evidence="1">
    <location>
        <begin position="1"/>
        <end position="17"/>
    </location>
</feature>
<dbReference type="OrthoDB" id="9799836at2"/>
<dbReference type="InterPro" id="IPR029064">
    <property type="entry name" value="Ribosomal_eL30-like_sf"/>
</dbReference>
<feature type="region of interest" description="Disordered" evidence="1">
    <location>
        <begin position="197"/>
        <end position="219"/>
    </location>
</feature>
<dbReference type="NCBIfam" id="NF006622">
    <property type="entry name" value="PRK09190.1"/>
    <property type="match status" value="1"/>
</dbReference>
<gene>
    <name evidence="3" type="ORF">FDP22_03230</name>
</gene>
<sequence>MTRGGRTKDRDGPERRCIATGASGDTGAMIRFVVGPEAEIVPDLAERLPGRGIWLSASREAVARAVKKNLFSRAARTQVRIPEGLTETLEALIARRLIDHLALARKAGLALAGHDKVKARLKSGPVAALIEASDGSEQGRARLRPMAGEAPRIACLTGSELGLAFGRDHVIHAALDAGGVTDRILREAARLSGLRDCAAPSGPLQHDDDGAKDGPEAIG</sequence>
<dbReference type="Pfam" id="PF04296">
    <property type="entry name" value="YlxR"/>
    <property type="match status" value="1"/>
</dbReference>
<dbReference type="SUPFAM" id="SSF64376">
    <property type="entry name" value="YlxR-like"/>
    <property type="match status" value="1"/>
</dbReference>
<feature type="region of interest" description="Disordered" evidence="1">
    <location>
        <begin position="1"/>
        <end position="20"/>
    </location>
</feature>
<dbReference type="PANTHER" id="PTHR34215">
    <property type="entry name" value="BLL0784 PROTEIN"/>
    <property type="match status" value="1"/>
</dbReference>
<dbReference type="Gene3D" id="3.30.1330.30">
    <property type="match status" value="1"/>
</dbReference>
<protein>
    <submittedName>
        <fullName evidence="3">RNA-binding protein</fullName>
    </submittedName>
</protein>
<organism evidence="3 4">
    <name type="scientific">Paroceanicella profunda</name>
    <dbReference type="NCBI Taxonomy" id="2579971"/>
    <lineage>
        <taxon>Bacteria</taxon>
        <taxon>Pseudomonadati</taxon>
        <taxon>Pseudomonadota</taxon>
        <taxon>Alphaproteobacteria</taxon>
        <taxon>Rhodobacterales</taxon>
        <taxon>Paracoccaceae</taxon>
        <taxon>Paroceanicella</taxon>
    </lineage>
</organism>
<dbReference type="Proteomes" id="UP000305888">
    <property type="component" value="Chromosome"/>
</dbReference>
<evidence type="ECO:0000313" key="4">
    <source>
        <dbReference type="Proteomes" id="UP000305888"/>
    </source>
</evidence>
<dbReference type="CDD" id="cd00279">
    <property type="entry name" value="YlxR"/>
    <property type="match status" value="1"/>
</dbReference>
<accession>A0A5B8FUI8</accession>
<dbReference type="AlphaFoldDB" id="A0A5B8FUI8"/>
<dbReference type="InterPro" id="IPR035931">
    <property type="entry name" value="YlxR-like_sf"/>
</dbReference>